<proteinExistence type="predicted"/>
<dbReference type="AlphaFoldDB" id="A0A1W1HL40"/>
<evidence type="ECO:0000313" key="2">
    <source>
        <dbReference type="Proteomes" id="UP000191931"/>
    </source>
</evidence>
<protein>
    <submittedName>
        <fullName evidence="1">Uncharacterized protein</fullName>
    </submittedName>
</protein>
<accession>A0A1W1HL40</accession>
<evidence type="ECO:0000313" key="1">
    <source>
        <dbReference type="EMBL" id="SLM33145.1"/>
    </source>
</evidence>
<keyword evidence="2" id="KW-1185">Reference proteome</keyword>
<organism evidence="1 2">
    <name type="scientific">Desulfamplus magnetovallimortis</name>
    <dbReference type="NCBI Taxonomy" id="1246637"/>
    <lineage>
        <taxon>Bacteria</taxon>
        <taxon>Pseudomonadati</taxon>
        <taxon>Thermodesulfobacteriota</taxon>
        <taxon>Desulfobacteria</taxon>
        <taxon>Desulfobacterales</taxon>
        <taxon>Desulfobacteraceae</taxon>
        <taxon>Desulfamplus</taxon>
    </lineage>
</organism>
<dbReference type="EMBL" id="FWEV01000337">
    <property type="protein sequence ID" value="SLM33145.1"/>
    <property type="molecule type" value="Genomic_DNA"/>
</dbReference>
<gene>
    <name evidence="1" type="ORF">MTBBW1_900012</name>
</gene>
<dbReference type="STRING" id="1246637.MTBBW1_900012"/>
<dbReference type="Proteomes" id="UP000191931">
    <property type="component" value="Unassembled WGS sequence"/>
</dbReference>
<reference evidence="1 2" key="1">
    <citation type="submission" date="2017-03" db="EMBL/GenBank/DDBJ databases">
        <authorList>
            <person name="Afonso C.L."/>
            <person name="Miller P.J."/>
            <person name="Scott M.A."/>
            <person name="Spackman E."/>
            <person name="Goraichik I."/>
            <person name="Dimitrov K.M."/>
            <person name="Suarez D.L."/>
            <person name="Swayne D.E."/>
        </authorList>
    </citation>
    <scope>NUCLEOTIDE SEQUENCE [LARGE SCALE GENOMIC DNA]</scope>
    <source>
        <strain evidence="1">PRJEB14757</strain>
    </source>
</reference>
<sequence length="64" mass="8017">MHYNNNLNQSNGIFQKTSEFWTYQLNNEIYLKKYPNVVRGSKKYFERKTEVYVLFFQNDFFFKR</sequence>
<name>A0A1W1HL40_9BACT</name>